<gene>
    <name evidence="3" type="ordered locus">REQ_11200</name>
</gene>
<feature type="region of interest" description="Disordered" evidence="1">
    <location>
        <begin position="214"/>
        <end position="249"/>
    </location>
</feature>
<dbReference type="SUPFAM" id="SSF53335">
    <property type="entry name" value="S-adenosyl-L-methionine-dependent methyltransferases"/>
    <property type="match status" value="1"/>
</dbReference>
<dbReference type="InterPro" id="IPR041698">
    <property type="entry name" value="Methyltransf_25"/>
</dbReference>
<organism evidence="3">
    <name type="scientific">Rhodococcus hoagii (strain 103S)</name>
    <name type="common">Rhodococcus equi</name>
    <dbReference type="NCBI Taxonomy" id="685727"/>
    <lineage>
        <taxon>Bacteria</taxon>
        <taxon>Bacillati</taxon>
        <taxon>Actinomycetota</taxon>
        <taxon>Actinomycetes</taxon>
        <taxon>Mycobacteriales</taxon>
        <taxon>Nocardiaceae</taxon>
        <taxon>Prescottella</taxon>
    </lineage>
</organism>
<sequence>MIGAMEKTDAADDIVRTAYSARSREYIDLFGSMTSTHPSDRALVGSWAHTLSGPVLDAGCGPGQWTDFLTGCGSAAAGIDLVPEFVRRARTQYPHLSFAHGNFETLDAADESLGGVLAWYSLIHHRPRDVRIPLAEFARAIRPGGGLLVGFFEGPAVEPFDHAATTAYRWPTADFERELLVAGFEVIETHTRTSGEQRPHGAIVARRRAADFARPSAGGLQYTREAEEDETSESPADEAGNVLRRRELG</sequence>
<dbReference type="AlphaFoldDB" id="A0A3S5Y3X1"/>
<evidence type="ECO:0000259" key="2">
    <source>
        <dbReference type="Pfam" id="PF13649"/>
    </source>
</evidence>
<dbReference type="Gene3D" id="3.40.50.150">
    <property type="entry name" value="Vaccinia Virus protein VP39"/>
    <property type="match status" value="1"/>
</dbReference>
<dbReference type="KEGG" id="req:REQ_11200"/>
<name>A0A3S5Y3X1_RHOH1</name>
<proteinExistence type="predicted"/>
<evidence type="ECO:0000313" key="4">
    <source>
        <dbReference type="Proteomes" id="UP000006892"/>
    </source>
</evidence>
<evidence type="ECO:0000256" key="1">
    <source>
        <dbReference type="SAM" id="MobiDB-lite"/>
    </source>
</evidence>
<dbReference type="CDD" id="cd02440">
    <property type="entry name" value="AdoMet_MTases"/>
    <property type="match status" value="1"/>
</dbReference>
<feature type="domain" description="Methyltransferase" evidence="2">
    <location>
        <begin position="55"/>
        <end position="145"/>
    </location>
</feature>
<evidence type="ECO:0000313" key="3">
    <source>
        <dbReference type="EMBL" id="CBH47219.1"/>
    </source>
</evidence>
<dbReference type="InterPro" id="IPR050508">
    <property type="entry name" value="Methyltransf_Superfamily"/>
</dbReference>
<keyword evidence="3" id="KW-0489">Methyltransferase</keyword>
<keyword evidence="3" id="KW-0808">Transferase</keyword>
<dbReference type="EMBL" id="FN563149">
    <property type="protein sequence ID" value="CBH47219.1"/>
    <property type="molecule type" value="Genomic_DNA"/>
</dbReference>
<accession>A0A3S5Y3X1</accession>
<dbReference type="PANTHER" id="PTHR42912">
    <property type="entry name" value="METHYLTRANSFERASE"/>
    <property type="match status" value="1"/>
</dbReference>
<dbReference type="GO" id="GO:0008168">
    <property type="term" value="F:methyltransferase activity"/>
    <property type="evidence" value="ECO:0007669"/>
    <property type="project" value="UniProtKB-KW"/>
</dbReference>
<protein>
    <submittedName>
        <fullName evidence="3">SAM dependent methyltransferase</fullName>
    </submittedName>
</protein>
<dbReference type="Proteomes" id="UP001154400">
    <property type="component" value="Chromosome"/>
</dbReference>
<dbReference type="GO" id="GO:0032259">
    <property type="term" value="P:methylation"/>
    <property type="evidence" value="ECO:0007669"/>
    <property type="project" value="UniProtKB-KW"/>
</dbReference>
<dbReference type="InterPro" id="IPR029063">
    <property type="entry name" value="SAM-dependent_MTases_sf"/>
</dbReference>
<dbReference type="Pfam" id="PF13649">
    <property type="entry name" value="Methyltransf_25"/>
    <property type="match status" value="1"/>
</dbReference>
<feature type="compositionally biased region" description="Acidic residues" evidence="1">
    <location>
        <begin position="226"/>
        <end position="236"/>
    </location>
</feature>
<dbReference type="PANTHER" id="PTHR42912:SF80">
    <property type="entry name" value="METHYLTRANSFERASE DOMAIN-CONTAINING PROTEIN"/>
    <property type="match status" value="1"/>
</dbReference>
<reference evidence="3" key="1">
    <citation type="journal article" date="2010" name="PLoS Genet.">
        <title>The genome of a pathogenic rhodococcus: cooptive virulence underpinned by key gene acquisitions.</title>
        <authorList>
            <person name="Letek M."/>
            <person name="Gonzalez P."/>
            <person name="Macarthur I."/>
            <person name="Rodriguez H."/>
            <person name="Freeman T.C."/>
            <person name="Valero-Rello A."/>
            <person name="Blanco M."/>
            <person name="Buckley T."/>
            <person name="Cherevach I."/>
            <person name="Fahey R."/>
            <person name="Hapeshi A."/>
            <person name="Holdstock J."/>
            <person name="Leadon D."/>
            <person name="Navas J."/>
            <person name="Ocampo A."/>
            <person name="Quail M.A."/>
            <person name="Sanders M."/>
            <person name="Scortti M.M."/>
            <person name="Prescott J.F."/>
            <person name="Fogarty U."/>
            <person name="Meijer W.G."/>
            <person name="Parkhill J."/>
            <person name="Bentley S.D."/>
            <person name="Vazquez-Boland J.A."/>
        </authorList>
    </citation>
    <scope>NUCLEOTIDE SEQUENCE [LARGE SCALE GENOMIC DNA]</scope>
    <source>
        <strain evidence="3 4">103S</strain>
    </source>
</reference>